<gene>
    <name evidence="1" type="ORF">E4K63_04090</name>
</gene>
<keyword evidence="2" id="KW-1185">Reference proteome</keyword>
<dbReference type="KEGG" id="aii:E4K63_04090"/>
<accession>A0AAE6YI54</accession>
<reference evidence="1 2" key="1">
    <citation type="submission" date="2019-03" db="EMBL/GenBank/DDBJ databases">
        <title>Complete Genome Sequence of Allofrancisella inopinata Strain SYSU YG23 Isolated from Water-Cooling Systems in China.</title>
        <authorList>
            <person name="Ohrman C."/>
            <person name="Uneklint I."/>
            <person name="Sjodin A."/>
        </authorList>
    </citation>
    <scope>NUCLEOTIDE SEQUENCE [LARGE SCALE GENOMIC DNA]</scope>
    <source>
        <strain evidence="1 2">SYSU YG23</strain>
    </source>
</reference>
<dbReference type="Proteomes" id="UP000502004">
    <property type="component" value="Chromosome"/>
</dbReference>
<dbReference type="RefSeq" id="WP_133941816.1">
    <property type="nucleotide sequence ID" value="NZ_CP038241.1"/>
</dbReference>
<sequence>MSVKLRKAINEAIEFYLSKEKSSLTSWQIFHHHGKTGVKRANLLKEILNSSSDTDFIDILKKYIDKKLIIGTNNITKDQYALLNSGNDSPSSLRTIIIATLNDYKKNITINNLGSLSLSVHRDVPNLKRSILLNNPKILQPYTMTAQEIGEMSFRFLSETTHQLRCANAAASIIASSDCGVNIKCKYSEWSKLIHDDFTSPGSSIEFLRKLGVTIKEEKVLGLEVYNDDLNVYGSVKEFETIYAKYIGNMNFVGCLFKYEPTGEGVGHLSYMFKNKNSEILEAIDITGFRGDKRCMKICIKDPEYVAEEFAGNVITHAWSIWK</sequence>
<proteinExistence type="predicted"/>
<dbReference type="AlphaFoldDB" id="A0AAE6YI54"/>
<name>A0AAE6YI54_9GAMM</name>
<evidence type="ECO:0000313" key="2">
    <source>
        <dbReference type="Proteomes" id="UP000502004"/>
    </source>
</evidence>
<protein>
    <submittedName>
        <fullName evidence="1">Uncharacterized protein</fullName>
    </submittedName>
</protein>
<organism evidence="1 2">
    <name type="scientific">Allofrancisella inopinata</name>
    <dbReference type="NCBI Taxonomy" id="1085647"/>
    <lineage>
        <taxon>Bacteria</taxon>
        <taxon>Pseudomonadati</taxon>
        <taxon>Pseudomonadota</taxon>
        <taxon>Gammaproteobacteria</taxon>
        <taxon>Thiotrichales</taxon>
        <taxon>Francisellaceae</taxon>
        <taxon>Allofrancisella</taxon>
    </lineage>
</organism>
<dbReference type="EMBL" id="CP038241">
    <property type="protein sequence ID" value="QIV96051.1"/>
    <property type="molecule type" value="Genomic_DNA"/>
</dbReference>
<evidence type="ECO:0000313" key="1">
    <source>
        <dbReference type="EMBL" id="QIV96051.1"/>
    </source>
</evidence>